<name>A0AAD3CF76_9STRA</name>
<keyword evidence="2" id="KW-1185">Reference proteome</keyword>
<organism evidence="1 2">
    <name type="scientific">Chaetoceros tenuissimus</name>
    <dbReference type="NCBI Taxonomy" id="426638"/>
    <lineage>
        <taxon>Eukaryota</taxon>
        <taxon>Sar</taxon>
        <taxon>Stramenopiles</taxon>
        <taxon>Ochrophyta</taxon>
        <taxon>Bacillariophyta</taxon>
        <taxon>Coscinodiscophyceae</taxon>
        <taxon>Chaetocerotophycidae</taxon>
        <taxon>Chaetocerotales</taxon>
        <taxon>Chaetocerotaceae</taxon>
        <taxon>Chaetoceros</taxon>
    </lineage>
</organism>
<reference evidence="1 2" key="1">
    <citation type="journal article" date="2021" name="Sci. Rep.">
        <title>The genome of the diatom Chaetoceros tenuissimus carries an ancient integrated fragment of an extant virus.</title>
        <authorList>
            <person name="Hongo Y."/>
            <person name="Kimura K."/>
            <person name="Takaki Y."/>
            <person name="Yoshida Y."/>
            <person name="Baba S."/>
            <person name="Kobayashi G."/>
            <person name="Nagasaki K."/>
            <person name="Hano T."/>
            <person name="Tomaru Y."/>
        </authorList>
    </citation>
    <scope>NUCLEOTIDE SEQUENCE [LARGE SCALE GENOMIC DNA]</scope>
    <source>
        <strain evidence="1 2">NIES-3715</strain>
    </source>
</reference>
<sequence>MSRCCNSAMFGGSYQIEGRGDKGYEKNSDGRTSRGSMWRTCCKPMFGGSYQVEDRGVVGENKSKNMSRCCNAPMFGGSYQIEDRGTEGFTQDRSSKTSRCCHAPMFGGSYQVQDRAICVSPIAQANSQQQDRAIAADITGGMNTFSFSDEDTAITYSSSKEHESYHVSHDSSRLLFGEGRFPNSRKKV</sequence>
<evidence type="ECO:0000313" key="2">
    <source>
        <dbReference type="Proteomes" id="UP001054902"/>
    </source>
</evidence>
<gene>
    <name evidence="1" type="ORF">CTEN210_01003</name>
</gene>
<dbReference type="AlphaFoldDB" id="A0AAD3CF76"/>
<evidence type="ECO:0000313" key="1">
    <source>
        <dbReference type="EMBL" id="GFH44529.1"/>
    </source>
</evidence>
<dbReference type="Proteomes" id="UP001054902">
    <property type="component" value="Unassembled WGS sequence"/>
</dbReference>
<comment type="caution">
    <text evidence="1">The sequence shown here is derived from an EMBL/GenBank/DDBJ whole genome shotgun (WGS) entry which is preliminary data.</text>
</comment>
<protein>
    <submittedName>
        <fullName evidence="1">Uncharacterized protein</fullName>
    </submittedName>
</protein>
<accession>A0AAD3CF76</accession>
<proteinExistence type="predicted"/>
<dbReference type="EMBL" id="BLLK01000020">
    <property type="protein sequence ID" value="GFH44529.1"/>
    <property type="molecule type" value="Genomic_DNA"/>
</dbReference>